<evidence type="ECO:0000259" key="1">
    <source>
        <dbReference type="PROSITE" id="PS51725"/>
    </source>
</evidence>
<dbReference type="Proteomes" id="UP001172708">
    <property type="component" value="Unassembled WGS sequence"/>
</dbReference>
<organism evidence="2 3">
    <name type="scientific">Demequina muriae</name>
    <dbReference type="NCBI Taxonomy" id="3051664"/>
    <lineage>
        <taxon>Bacteria</taxon>
        <taxon>Bacillati</taxon>
        <taxon>Actinomycetota</taxon>
        <taxon>Actinomycetes</taxon>
        <taxon>Micrococcales</taxon>
        <taxon>Demequinaceae</taxon>
        <taxon>Demequina</taxon>
    </lineage>
</organism>
<dbReference type="InterPro" id="IPR007138">
    <property type="entry name" value="ABM_dom"/>
</dbReference>
<keyword evidence="3" id="KW-1185">Reference proteome</keyword>
<keyword evidence="2" id="KW-0560">Oxidoreductase</keyword>
<dbReference type="SUPFAM" id="SSF54909">
    <property type="entry name" value="Dimeric alpha+beta barrel"/>
    <property type="match status" value="1"/>
</dbReference>
<keyword evidence="2" id="KW-0503">Monooxygenase</keyword>
<evidence type="ECO:0000313" key="2">
    <source>
        <dbReference type="EMBL" id="MDN4480519.1"/>
    </source>
</evidence>
<dbReference type="GO" id="GO:0004497">
    <property type="term" value="F:monooxygenase activity"/>
    <property type="evidence" value="ECO:0007669"/>
    <property type="project" value="UniProtKB-KW"/>
</dbReference>
<dbReference type="PANTHER" id="PTHR33336:SF3">
    <property type="entry name" value="ABM DOMAIN-CONTAINING PROTEIN"/>
    <property type="match status" value="1"/>
</dbReference>
<dbReference type="InterPro" id="IPR050744">
    <property type="entry name" value="AI-2_Isomerase_LsrG"/>
</dbReference>
<gene>
    <name evidence="2" type="ORF">QQX02_06235</name>
</gene>
<dbReference type="EC" id="1.-.-.-" evidence="2"/>
<accession>A0ABT8GGN2</accession>
<name>A0ABT8GGN2_9MICO</name>
<dbReference type="PROSITE" id="PS51725">
    <property type="entry name" value="ABM"/>
    <property type="match status" value="1"/>
</dbReference>
<protein>
    <submittedName>
        <fullName evidence="2">Quinol monooxygenase</fullName>
        <ecNumber evidence="2">1.-.-.-</ecNumber>
    </submittedName>
</protein>
<proteinExistence type="predicted"/>
<dbReference type="RefSeq" id="WP_301141932.1">
    <property type="nucleotide sequence ID" value="NZ_JAUHQA010000001.1"/>
</dbReference>
<dbReference type="EMBL" id="JAUHQA010000001">
    <property type="protein sequence ID" value="MDN4480519.1"/>
    <property type="molecule type" value="Genomic_DNA"/>
</dbReference>
<feature type="domain" description="ABM" evidence="1">
    <location>
        <begin position="3"/>
        <end position="93"/>
    </location>
</feature>
<sequence>MTISLYARIHALPGHESTVAALLAQLASAVRAEPGNIAFEPWRETESEGSFFVYEVYDDEAAFGAHLVSRHSVEFNAALADHVSGGASELTELRALA</sequence>
<dbReference type="InterPro" id="IPR011008">
    <property type="entry name" value="Dimeric_a/b-barrel"/>
</dbReference>
<dbReference type="Gene3D" id="3.30.70.100">
    <property type="match status" value="1"/>
</dbReference>
<dbReference type="PANTHER" id="PTHR33336">
    <property type="entry name" value="QUINOL MONOOXYGENASE YGIN-RELATED"/>
    <property type="match status" value="1"/>
</dbReference>
<evidence type="ECO:0000313" key="3">
    <source>
        <dbReference type="Proteomes" id="UP001172708"/>
    </source>
</evidence>
<dbReference type="Pfam" id="PF03992">
    <property type="entry name" value="ABM"/>
    <property type="match status" value="1"/>
</dbReference>
<reference evidence="2" key="1">
    <citation type="submission" date="2023-06" db="EMBL/GenBank/DDBJ databases">
        <title>Egi l300058.</title>
        <authorList>
            <person name="Gao L."/>
            <person name="Fang B.-Z."/>
            <person name="Li W.-J."/>
        </authorList>
    </citation>
    <scope>NUCLEOTIDE SEQUENCE</scope>
    <source>
        <strain evidence="2">EGI L300058</strain>
    </source>
</reference>
<comment type="caution">
    <text evidence="2">The sequence shown here is derived from an EMBL/GenBank/DDBJ whole genome shotgun (WGS) entry which is preliminary data.</text>
</comment>